<reference evidence="1" key="1">
    <citation type="journal article" date="2014" name="Front. Microbiol.">
        <title>High frequency of phylogenetically diverse reductive dehalogenase-homologous genes in deep subseafloor sedimentary metagenomes.</title>
        <authorList>
            <person name="Kawai M."/>
            <person name="Futagami T."/>
            <person name="Toyoda A."/>
            <person name="Takaki Y."/>
            <person name="Nishi S."/>
            <person name="Hori S."/>
            <person name="Arai W."/>
            <person name="Tsubouchi T."/>
            <person name="Morono Y."/>
            <person name="Uchiyama I."/>
            <person name="Ito T."/>
            <person name="Fujiyama A."/>
            <person name="Inagaki F."/>
            <person name="Takami H."/>
        </authorList>
    </citation>
    <scope>NUCLEOTIDE SEQUENCE</scope>
    <source>
        <strain evidence="1">Expedition CK06-06</strain>
    </source>
</reference>
<sequence>MRFLEGEDQVDINRFKRIFDRARMAALEIAQKAGITFYEITELRFFTDEEEENSKESALWSWDDASKTSKIAMRRTADPEALTHEIGHSLYHPSPLHDRNNEDSKYGDKFCNAFRYVLHPSKSKGWMQCDGGQYDAHKLVKKCPDLESFSKYFVELCNKKRQVGSKKRILELEGI</sequence>
<comment type="caution">
    <text evidence="1">The sequence shown here is derived from an EMBL/GenBank/DDBJ whole genome shotgun (WGS) entry which is preliminary data.</text>
</comment>
<protein>
    <submittedName>
        <fullName evidence="1">Uncharacterized protein</fullName>
    </submittedName>
</protein>
<accession>X0RKQ0</accession>
<proteinExistence type="predicted"/>
<name>X0RKQ0_9ZZZZ</name>
<evidence type="ECO:0000313" key="1">
    <source>
        <dbReference type="EMBL" id="GAF69368.1"/>
    </source>
</evidence>
<organism evidence="1">
    <name type="scientific">marine sediment metagenome</name>
    <dbReference type="NCBI Taxonomy" id="412755"/>
    <lineage>
        <taxon>unclassified sequences</taxon>
        <taxon>metagenomes</taxon>
        <taxon>ecological metagenomes</taxon>
    </lineage>
</organism>
<dbReference type="AlphaFoldDB" id="X0RKQ0"/>
<gene>
    <name evidence="1" type="ORF">S01H1_04899</name>
</gene>
<dbReference type="EMBL" id="BARS01002561">
    <property type="protein sequence ID" value="GAF69368.1"/>
    <property type="molecule type" value="Genomic_DNA"/>
</dbReference>